<evidence type="ECO:0000259" key="4">
    <source>
        <dbReference type="Pfam" id="PF24346"/>
    </source>
</evidence>
<evidence type="ECO:0000256" key="2">
    <source>
        <dbReference type="SAM" id="Phobius"/>
    </source>
</evidence>
<feature type="domain" description="DUF7507" evidence="4">
    <location>
        <begin position="970"/>
        <end position="1072"/>
    </location>
</feature>
<feature type="region of interest" description="Disordered" evidence="1">
    <location>
        <begin position="1302"/>
        <end position="1343"/>
    </location>
</feature>
<evidence type="ECO:0000256" key="1">
    <source>
        <dbReference type="SAM" id="MobiDB-lite"/>
    </source>
</evidence>
<keyword evidence="2" id="KW-1133">Transmembrane helix</keyword>
<accession>A0A1H9X626</accession>
<keyword evidence="6" id="KW-1185">Reference proteome</keyword>
<feature type="domain" description="DUF7507" evidence="4">
    <location>
        <begin position="262"/>
        <end position="364"/>
    </location>
</feature>
<proteinExistence type="predicted"/>
<dbReference type="STRING" id="155974.SAMN04487818_1138"/>
<evidence type="ECO:0000259" key="3">
    <source>
        <dbReference type="Pfam" id="PF01345"/>
    </source>
</evidence>
<feature type="domain" description="DUF11" evidence="3">
    <location>
        <begin position="139"/>
        <end position="252"/>
    </location>
</feature>
<feature type="domain" description="DUF7507" evidence="4">
    <location>
        <begin position="859"/>
        <end position="946"/>
    </location>
</feature>
<evidence type="ECO:0000313" key="5">
    <source>
        <dbReference type="EMBL" id="SES41529.1"/>
    </source>
</evidence>
<name>A0A1H9X626_9PSEU</name>
<dbReference type="Pfam" id="PF01345">
    <property type="entry name" value="DUF11"/>
    <property type="match status" value="1"/>
</dbReference>
<feature type="domain" description="DUF7507" evidence="4">
    <location>
        <begin position="377"/>
        <end position="483"/>
    </location>
</feature>
<dbReference type="Gene3D" id="2.60.40.10">
    <property type="entry name" value="Immunoglobulins"/>
    <property type="match status" value="1"/>
</dbReference>
<reference evidence="6" key="1">
    <citation type="submission" date="2016-10" db="EMBL/GenBank/DDBJ databases">
        <authorList>
            <person name="Varghese N."/>
            <person name="Submissions S."/>
        </authorList>
    </citation>
    <scope>NUCLEOTIDE SEQUENCE [LARGE SCALE GENOMIC DNA]</scope>
    <source>
        <strain evidence="6">DSM 44260</strain>
    </source>
</reference>
<gene>
    <name evidence="5" type="ORF">SAMN04487818_1138</name>
</gene>
<feature type="transmembrane region" description="Helical" evidence="2">
    <location>
        <begin position="1352"/>
        <end position="1372"/>
    </location>
</feature>
<dbReference type="InterPro" id="IPR001434">
    <property type="entry name" value="OmcB-like_DUF11"/>
</dbReference>
<dbReference type="EMBL" id="FOGI01000013">
    <property type="protein sequence ID" value="SES41529.1"/>
    <property type="molecule type" value="Genomic_DNA"/>
</dbReference>
<dbReference type="InterPro" id="IPR051172">
    <property type="entry name" value="Chlamydia_OmcB"/>
</dbReference>
<protein>
    <submittedName>
        <fullName evidence="5">Conserved repeat domain-containing protein</fullName>
    </submittedName>
</protein>
<keyword evidence="2" id="KW-0812">Transmembrane</keyword>
<feature type="domain" description="DUF7507" evidence="4">
    <location>
        <begin position="497"/>
        <end position="598"/>
    </location>
</feature>
<dbReference type="NCBIfam" id="TIGR01451">
    <property type="entry name" value="B_ant_repeat"/>
    <property type="match status" value="4"/>
</dbReference>
<dbReference type="Pfam" id="PF24346">
    <property type="entry name" value="DUF7507"/>
    <property type="match status" value="9"/>
</dbReference>
<sequence length="1381" mass="138334">MLKRKSPEAADGPFPSPMTRRSGAKAAVVLLVLATLVSTGGPVLADPDPVDPTQVEVTAEPTTESELSDPASPAPSTGDSPVDTPPAEEPPAETAPVDPVPPAETPSGEPQKEPAVEQAPVVEDAPGVQQEVGPRATVDLALSVYAAEAANAGAPISWTLTVRNNGPGSASSFTVTDTLPISVTGASSPTAGCSVAGVLVSCAGGALAAGASATFRINATTPTPFTFPLVNNASVATGPTDSDSNTGNNEAVTVTTTAAPAPSVALLGSASLNDTNGNGVGDIGENITYALEAHNQGNVTLFNLNVQHNGAGTVTCAATTLSLGQSTTCSAPAHVVNAADVTAGQVVTTSTATATAPDGELVASAPVVTNTPTFAAAPAIDLVRTANLIDTNGDTVGEVGEEIDYRFLVSNSGNVPLTGVVVTGDDLTANPCAGVITTLQPNQTVECARPTRYVITAQDAVNGSVAHTATVSGVAPSGATVTSAPSTSTTPTFVPAPALTISQTYTPGDENGDGHVEAGETVRFQATITNNGNVALSNVNVVIVTGAQSPSGCAPALVIQSGATAVCTQSIPYVVTPQDAAAGVVTRAVRARGTSAGGVVALSEPVTSSIPVFVPSPSIGLTHTAQLIDANGNGLGDLGEQIQFSVTINNTGNVTLTDVIVEGVLSGNAETLCPQASMLPEASASCPRGLYTINQHDVEVGAVLGIGTAVGTAPNGTRVRSVPITVTIPVFDPAPVLGLVKDDILVDGNGNGLADAGEAINYTFAVTNVGNVTVTGLNIVDPLLTGTTCPKTTLIPQESTTCTSNAPHITTTADVAAAEVVNVATARGAAPDASVVVSLESRTNTPTFVAVPGLALDKIAVLGDTNGNGLADLGENIQWSFLVVNNGTTPLFRLHIVDPIAGQVTCPITDLAVLATTTCVATAPHRVTETDILLGEVANTALAVADLGDAGQTEVVSPPDSTVTPTAGPNPGLTLSKRADLVDLNDNDLADKGEYINYSFVLTNTGNLTLTQIRVDDPKAGAVTCPVASLAPGASTTCTAAPYLVTGDDIAAGIVRNVAVGFGTPPVGPVVQTPPAIAEVPIAYPGLTLDKIATLDDVDSDGFASVGETIVYTFVLVNIGNVPMTDIKVDDPKAGVVTCPVTTLQPGETTTCSSEPYEVTEADVAIGVVHNEATASGQPPGTDPPYVTPPDTADVPTTEIVSGEDPNEAGDAPAITLVKSAALRDTDGDDLADVGELIDYTFLVTNTGDVALSGIHVDDPKITDVVCPDTTLDPGESVTCAKLGYVVTQADVDSGTVHNVATASGDTGGGDTVTSEPSEATVPADDVVPGGGDAEEAEPAAQGGLAATGTTATVALFGWSLVFMVAGVLVLLGSRDRRKKA</sequence>
<dbReference type="InterPro" id="IPR013783">
    <property type="entry name" value="Ig-like_fold"/>
</dbReference>
<feature type="region of interest" description="Disordered" evidence="1">
    <location>
        <begin position="1"/>
        <end position="22"/>
    </location>
</feature>
<dbReference type="PANTHER" id="PTHR34819:SF3">
    <property type="entry name" value="CELL SURFACE PROTEIN"/>
    <property type="match status" value="1"/>
</dbReference>
<feature type="domain" description="DUF7507" evidence="4">
    <location>
        <begin position="1085"/>
        <end position="1184"/>
    </location>
</feature>
<keyword evidence="2" id="KW-0472">Membrane</keyword>
<dbReference type="Proteomes" id="UP000199051">
    <property type="component" value="Unassembled WGS sequence"/>
</dbReference>
<feature type="region of interest" description="Disordered" evidence="1">
    <location>
        <begin position="40"/>
        <end position="120"/>
    </location>
</feature>
<evidence type="ECO:0000313" key="6">
    <source>
        <dbReference type="Proteomes" id="UP000199051"/>
    </source>
</evidence>
<dbReference type="GO" id="GO:0005975">
    <property type="term" value="P:carbohydrate metabolic process"/>
    <property type="evidence" value="ECO:0007669"/>
    <property type="project" value="UniProtKB-ARBA"/>
</dbReference>
<feature type="domain" description="DUF7507" evidence="4">
    <location>
        <begin position="749"/>
        <end position="837"/>
    </location>
</feature>
<dbReference type="InterPro" id="IPR055354">
    <property type="entry name" value="DUF7507"/>
</dbReference>
<organism evidence="5 6">
    <name type="scientific">Actinokineospora terrae</name>
    <dbReference type="NCBI Taxonomy" id="155974"/>
    <lineage>
        <taxon>Bacteria</taxon>
        <taxon>Bacillati</taxon>
        <taxon>Actinomycetota</taxon>
        <taxon>Actinomycetes</taxon>
        <taxon>Pseudonocardiales</taxon>
        <taxon>Pseudonocardiaceae</taxon>
        <taxon>Actinokineospora</taxon>
    </lineage>
</organism>
<feature type="domain" description="DUF7507" evidence="4">
    <location>
        <begin position="1212"/>
        <end position="1315"/>
    </location>
</feature>
<feature type="domain" description="DUF7507" evidence="4">
    <location>
        <begin position="616"/>
        <end position="721"/>
    </location>
</feature>
<dbReference type="InterPro" id="IPR047589">
    <property type="entry name" value="DUF11_rpt"/>
</dbReference>
<dbReference type="PANTHER" id="PTHR34819">
    <property type="entry name" value="LARGE CYSTEINE-RICH PERIPLASMIC PROTEIN OMCB"/>
    <property type="match status" value="1"/>
</dbReference>